<dbReference type="SUPFAM" id="SSF100939">
    <property type="entry name" value="SPOC domain-like"/>
    <property type="match status" value="1"/>
</dbReference>
<reference evidence="7" key="1">
    <citation type="journal article" date="2019" name="Int. J. Syst. Evol. Microbiol.">
        <title>The Global Catalogue of Microorganisms (GCM) 10K type strain sequencing project: providing services to taxonomists for standard genome sequencing and annotation.</title>
        <authorList>
            <consortium name="The Broad Institute Genomics Platform"/>
            <consortium name="The Broad Institute Genome Sequencing Center for Infectious Disease"/>
            <person name="Wu L."/>
            <person name="Ma J."/>
        </authorList>
    </citation>
    <scope>NUCLEOTIDE SEQUENCE [LARGE SCALE GENOMIC DNA]</scope>
    <source>
        <strain evidence="7">CGMCC 4.7317</strain>
    </source>
</reference>
<accession>A0ABW1T4F0</accession>
<dbReference type="InterPro" id="IPR016194">
    <property type="entry name" value="SPOC-like_C_dom_sf"/>
</dbReference>
<evidence type="ECO:0000259" key="5">
    <source>
        <dbReference type="SMART" id="SM00559"/>
    </source>
</evidence>
<feature type="region of interest" description="Disordered" evidence="4">
    <location>
        <begin position="257"/>
        <end position="329"/>
    </location>
</feature>
<feature type="compositionally biased region" description="Basic residues" evidence="4">
    <location>
        <begin position="315"/>
        <end position="329"/>
    </location>
</feature>
<keyword evidence="2 3" id="KW-0233">DNA recombination</keyword>
<dbReference type="PANTHER" id="PTHR41251:SF1">
    <property type="entry name" value="NON-HOMOLOGOUS END JOINING PROTEIN KU"/>
    <property type="match status" value="1"/>
</dbReference>
<sequence length="329" mass="35789">MQSMWKGSVSFGLVNVPVKLYAATEDHDVRFHQVHAADGGRVKMVRTCSVDGQPVAYADLAKAYETSSGELVVMEERDFDALPVPGKREIDVLEFVPSDQVDPVLFDRSYYLEPEARALKPYVLLREALRTTERTALVRVVLRQKAQLAALRVRDDVILMQTMLWPDEVRRATFDVLHTDAEVRPQELAMASSLIDSLSSDFDPDEYHDDYREALLEVIDRKVAGGAGVPADTATVPEDEGDAIVVDLMAALRESVKRTSAGEDARAQNRPAGPATRAAPKKAAAKKAAAKKAVGTKSAASKPTPRKAAGPTKAAAKKAASKPARRRSA</sequence>
<gene>
    <name evidence="3" type="primary">ku</name>
    <name evidence="6" type="ORF">ACFQGU_13495</name>
</gene>
<comment type="caution">
    <text evidence="6">The sequence shown here is derived from an EMBL/GenBank/DDBJ whole genome shotgun (WGS) entry which is preliminary data.</text>
</comment>
<keyword evidence="3" id="KW-0227">DNA damage</keyword>
<feature type="compositionally biased region" description="Basic and acidic residues" evidence="4">
    <location>
        <begin position="257"/>
        <end position="267"/>
    </location>
</feature>
<dbReference type="HAMAP" id="MF_01875">
    <property type="entry name" value="Prokaryotic_Ku"/>
    <property type="match status" value="1"/>
</dbReference>
<evidence type="ECO:0000313" key="6">
    <source>
        <dbReference type="EMBL" id="MFC6238898.1"/>
    </source>
</evidence>
<dbReference type="NCBIfam" id="TIGR02772">
    <property type="entry name" value="Ku_bact"/>
    <property type="match status" value="1"/>
</dbReference>
<proteinExistence type="inferred from homology"/>
<keyword evidence="3" id="KW-0234">DNA repair</keyword>
<dbReference type="PIRSF" id="PIRSF006493">
    <property type="entry name" value="Prok_Ku"/>
    <property type="match status" value="1"/>
</dbReference>
<name>A0ABW1T4F0_9ACTN</name>
<evidence type="ECO:0000256" key="3">
    <source>
        <dbReference type="HAMAP-Rule" id="MF_01875"/>
    </source>
</evidence>
<comment type="subunit">
    <text evidence="3">Homodimer. Interacts with LigD.</text>
</comment>
<dbReference type="PANTHER" id="PTHR41251">
    <property type="entry name" value="NON-HOMOLOGOUS END JOINING PROTEIN KU"/>
    <property type="match status" value="1"/>
</dbReference>
<feature type="compositionally biased region" description="Low complexity" evidence="4">
    <location>
        <begin position="291"/>
        <end position="314"/>
    </location>
</feature>
<evidence type="ECO:0000256" key="1">
    <source>
        <dbReference type="ARBA" id="ARBA00023125"/>
    </source>
</evidence>
<dbReference type="InterPro" id="IPR006164">
    <property type="entry name" value="DNA_bd_Ku70/Ku80"/>
</dbReference>
<dbReference type="Pfam" id="PF02735">
    <property type="entry name" value="Ku"/>
    <property type="match status" value="1"/>
</dbReference>
<dbReference type="Proteomes" id="UP001596138">
    <property type="component" value="Unassembled WGS sequence"/>
</dbReference>
<organism evidence="6 7">
    <name type="scientific">Longivirga aurantiaca</name>
    <dbReference type="NCBI Taxonomy" id="1837743"/>
    <lineage>
        <taxon>Bacteria</taxon>
        <taxon>Bacillati</taxon>
        <taxon>Actinomycetota</taxon>
        <taxon>Actinomycetes</taxon>
        <taxon>Sporichthyales</taxon>
        <taxon>Sporichthyaceae</taxon>
        <taxon>Longivirga</taxon>
    </lineage>
</organism>
<evidence type="ECO:0000313" key="7">
    <source>
        <dbReference type="Proteomes" id="UP001596138"/>
    </source>
</evidence>
<feature type="domain" description="Ku" evidence="5">
    <location>
        <begin position="52"/>
        <end position="180"/>
    </location>
</feature>
<comment type="function">
    <text evidence="3">With LigD forms a non-homologous end joining (NHEJ) DNA repair enzyme, which repairs dsDNA breaks with reduced fidelity. Binds linear dsDNA with 5'- and 3'- overhangs but not closed circular dsDNA nor ssDNA. Recruits and stimulates the ligase activity of LigD.</text>
</comment>
<keyword evidence="7" id="KW-1185">Reference proteome</keyword>
<dbReference type="CDD" id="cd00789">
    <property type="entry name" value="KU_like"/>
    <property type="match status" value="1"/>
</dbReference>
<evidence type="ECO:0000256" key="4">
    <source>
        <dbReference type="SAM" id="MobiDB-lite"/>
    </source>
</evidence>
<feature type="compositionally biased region" description="Basic residues" evidence="4">
    <location>
        <begin position="279"/>
        <end position="290"/>
    </location>
</feature>
<dbReference type="SMART" id="SM00559">
    <property type="entry name" value="Ku78"/>
    <property type="match status" value="1"/>
</dbReference>
<dbReference type="RefSeq" id="WP_386767502.1">
    <property type="nucleotide sequence ID" value="NZ_JBHSTI010000008.1"/>
</dbReference>
<keyword evidence="1 3" id="KW-0238">DNA-binding</keyword>
<protein>
    <recommendedName>
        <fullName evidence="3">Non-homologous end joining protein Ku</fullName>
    </recommendedName>
</protein>
<dbReference type="EMBL" id="JBHSTI010000008">
    <property type="protein sequence ID" value="MFC6238898.1"/>
    <property type="molecule type" value="Genomic_DNA"/>
</dbReference>
<dbReference type="Gene3D" id="2.40.290.10">
    <property type="match status" value="1"/>
</dbReference>
<dbReference type="InterPro" id="IPR009187">
    <property type="entry name" value="Prok_Ku"/>
</dbReference>
<evidence type="ECO:0000256" key="2">
    <source>
        <dbReference type="ARBA" id="ARBA00023172"/>
    </source>
</evidence>
<comment type="similarity">
    <text evidence="3">Belongs to the prokaryotic Ku family.</text>
</comment>